<evidence type="ECO:0000256" key="1">
    <source>
        <dbReference type="ARBA" id="ARBA00009387"/>
    </source>
</evidence>
<comment type="caution">
    <text evidence="3">The sequence shown here is derived from an EMBL/GenBank/DDBJ whole genome shotgun (WGS) entry which is preliminary data.</text>
</comment>
<name>A0ABY2KI16_9RHOB</name>
<dbReference type="CDD" id="cd13400">
    <property type="entry name" value="LT_IagB-like"/>
    <property type="match status" value="1"/>
</dbReference>
<sequence>MRRNAVVMIGSALAWLAGLPQVDQPFAYALASQGTANLCDKAAAKAAKASGVPVRVLMAISRVESGRSVGGVFSPWPWTVNQAGAGSFFGTETEAMDHVSDAMAQGQANIDIGCFQINVHWHGAKFTSLADMFDPEENALYAARFLLTLFDEFGSWEGAVGAYHSRHSGAAGAYLAKVAAVMEAPQHPALEQSTERDNRYPLLRAGQPGAYGSLVSSFDHPALPLLR</sequence>
<comment type="similarity">
    <text evidence="1">Belongs to the virb1 family.</text>
</comment>
<reference evidence="3 4" key="1">
    <citation type="submission" date="2018-11" db="EMBL/GenBank/DDBJ databases">
        <title>Tabrizicola sp. isolated from sediment of alpine lake.</title>
        <authorList>
            <person name="Liu Z."/>
        </authorList>
    </citation>
    <scope>NUCLEOTIDE SEQUENCE [LARGE SCALE GENOMIC DNA]</scope>
    <source>
        <strain evidence="3 4">DRYC-M-16</strain>
    </source>
</reference>
<dbReference type="SUPFAM" id="SSF53955">
    <property type="entry name" value="Lysozyme-like"/>
    <property type="match status" value="1"/>
</dbReference>
<accession>A0ABY2KI16</accession>
<keyword evidence="4" id="KW-1185">Reference proteome</keyword>
<dbReference type="Proteomes" id="UP000297741">
    <property type="component" value="Unassembled WGS sequence"/>
</dbReference>
<organism evidence="3 4">
    <name type="scientific">Pseudotabrizicola sediminis</name>
    <dbReference type="NCBI Taxonomy" id="2486418"/>
    <lineage>
        <taxon>Bacteria</taxon>
        <taxon>Pseudomonadati</taxon>
        <taxon>Pseudomonadota</taxon>
        <taxon>Alphaproteobacteria</taxon>
        <taxon>Rhodobacterales</taxon>
        <taxon>Paracoccaceae</taxon>
        <taxon>Pseudotabrizicola</taxon>
    </lineage>
</organism>
<gene>
    <name evidence="3" type="ORF">EEB11_16540</name>
</gene>
<evidence type="ECO:0000259" key="2">
    <source>
        <dbReference type="Pfam" id="PF01464"/>
    </source>
</evidence>
<dbReference type="InterPro" id="IPR008258">
    <property type="entry name" value="Transglycosylase_SLT_dom_1"/>
</dbReference>
<evidence type="ECO:0000313" key="3">
    <source>
        <dbReference type="EMBL" id="TGD41957.1"/>
    </source>
</evidence>
<feature type="domain" description="Transglycosylase SLT" evidence="2">
    <location>
        <begin position="43"/>
        <end position="165"/>
    </location>
</feature>
<dbReference type="Gene3D" id="1.10.530.10">
    <property type="match status" value="1"/>
</dbReference>
<dbReference type="Pfam" id="PF01464">
    <property type="entry name" value="SLT"/>
    <property type="match status" value="1"/>
</dbReference>
<dbReference type="EMBL" id="RPEM01000013">
    <property type="protein sequence ID" value="TGD41957.1"/>
    <property type="molecule type" value="Genomic_DNA"/>
</dbReference>
<protein>
    <submittedName>
        <fullName evidence="3">Lytic transglycosylase domain-containing protein</fullName>
    </submittedName>
</protein>
<dbReference type="InterPro" id="IPR023346">
    <property type="entry name" value="Lysozyme-like_dom_sf"/>
</dbReference>
<evidence type="ECO:0000313" key="4">
    <source>
        <dbReference type="Proteomes" id="UP000297741"/>
    </source>
</evidence>
<proteinExistence type="inferred from homology"/>